<dbReference type="Pfam" id="PF13450">
    <property type="entry name" value="NAD_binding_8"/>
    <property type="match status" value="1"/>
</dbReference>
<evidence type="ECO:0000313" key="7">
    <source>
        <dbReference type="EMBL" id="KAJ5352380.1"/>
    </source>
</evidence>
<keyword evidence="2" id="KW-0285">Flavoprotein</keyword>
<organism evidence="7 8">
    <name type="scientific">Penicillium brevicompactum</name>
    <dbReference type="NCBI Taxonomy" id="5074"/>
    <lineage>
        <taxon>Eukaryota</taxon>
        <taxon>Fungi</taxon>
        <taxon>Dikarya</taxon>
        <taxon>Ascomycota</taxon>
        <taxon>Pezizomycotina</taxon>
        <taxon>Eurotiomycetes</taxon>
        <taxon>Eurotiomycetidae</taxon>
        <taxon>Eurotiales</taxon>
        <taxon>Aspergillaceae</taxon>
        <taxon>Penicillium</taxon>
    </lineage>
</organism>
<evidence type="ECO:0000256" key="4">
    <source>
        <dbReference type="ARBA" id="ARBA00022857"/>
    </source>
</evidence>
<comment type="similarity">
    <text evidence="1">Belongs to the FMO family.</text>
</comment>
<evidence type="ECO:0000256" key="3">
    <source>
        <dbReference type="ARBA" id="ARBA00022827"/>
    </source>
</evidence>
<dbReference type="PANTHER" id="PTHR23023">
    <property type="entry name" value="DIMETHYLANILINE MONOOXYGENASE"/>
    <property type="match status" value="1"/>
</dbReference>
<dbReference type="InterPro" id="IPR036188">
    <property type="entry name" value="FAD/NAD-bd_sf"/>
</dbReference>
<dbReference type="InterPro" id="IPR020946">
    <property type="entry name" value="Flavin_mOase-like"/>
</dbReference>
<evidence type="ECO:0000313" key="8">
    <source>
        <dbReference type="Proteomes" id="UP001147695"/>
    </source>
</evidence>
<evidence type="ECO:0000256" key="2">
    <source>
        <dbReference type="ARBA" id="ARBA00022630"/>
    </source>
</evidence>
<dbReference type="Gene3D" id="3.50.50.60">
    <property type="entry name" value="FAD/NAD(P)-binding domain"/>
    <property type="match status" value="2"/>
</dbReference>
<reference evidence="7" key="2">
    <citation type="journal article" date="2023" name="IMA Fungus">
        <title>Comparative genomic study of the Penicillium genus elucidates a diverse pangenome and 15 lateral gene transfer events.</title>
        <authorList>
            <person name="Petersen C."/>
            <person name="Sorensen T."/>
            <person name="Nielsen M.R."/>
            <person name="Sondergaard T.E."/>
            <person name="Sorensen J.L."/>
            <person name="Fitzpatrick D.A."/>
            <person name="Frisvad J.C."/>
            <person name="Nielsen K.L."/>
        </authorList>
    </citation>
    <scope>NUCLEOTIDE SEQUENCE</scope>
    <source>
        <strain evidence="7">IBT 35673</strain>
    </source>
</reference>
<dbReference type="Pfam" id="PF00743">
    <property type="entry name" value="FMO-like"/>
    <property type="match status" value="2"/>
</dbReference>
<name>A0A9W9R3R9_PENBR</name>
<dbReference type="SUPFAM" id="SSF51905">
    <property type="entry name" value="FAD/NAD(P)-binding domain"/>
    <property type="match status" value="2"/>
</dbReference>
<dbReference type="InterPro" id="IPR000960">
    <property type="entry name" value="Flavin_mOase"/>
</dbReference>
<keyword evidence="3" id="KW-0274">FAD</keyword>
<feature type="region of interest" description="Disordered" evidence="6">
    <location>
        <begin position="42"/>
        <end position="75"/>
    </location>
</feature>
<dbReference type="PRINTS" id="PR00370">
    <property type="entry name" value="FMOXYGENASE"/>
</dbReference>
<accession>A0A9W9R3R9</accession>
<proteinExistence type="inferred from homology"/>
<keyword evidence="4" id="KW-0521">NADP</keyword>
<dbReference type="EMBL" id="JAPZBQ010000001">
    <property type="protein sequence ID" value="KAJ5352380.1"/>
    <property type="molecule type" value="Genomic_DNA"/>
</dbReference>
<evidence type="ECO:0000256" key="6">
    <source>
        <dbReference type="SAM" id="MobiDB-lite"/>
    </source>
</evidence>
<dbReference type="GO" id="GO:0004499">
    <property type="term" value="F:N,N-dimethylaniline monooxygenase activity"/>
    <property type="evidence" value="ECO:0007669"/>
    <property type="project" value="InterPro"/>
</dbReference>
<sequence>MHVQRVAVIGAGPCGLGVAKYLLAEQKFKEVTIFEQRDQPGGVWNYTGDEGLENAAAEPRPRPSQQPQKDVKGTFPSPVYDALETNIPNSMMQFIDMPFPLGTSLFPPHEVVKEYLHKYAEELLPLIRFQSLILDVQLKTQHPHAEWIVTWRDLKTTETLSAQFDAVIVANGHHNDPYIPDIAGLTQWTQVFPGSIIHSASYRRPESFSNKVSRFPLPPPQPHTQITAENYCCRSFSLGNRYRNPDRESLKAPVVDLRADRDHSPPEKAAFAENVPEISSLDPINRVVKFIDGREERDVDHIVFCTGYHFSVPFLSKLHPSIVTDGVRPHQLYRHVFYKKEPTLALIGFPQRIVPFPFSQAQGAWVARVLSGRVSLPSEVEMDQWISHWTEIRGDGRSFNTLAFPLDADYINSLHELSSTAVLKDGLENEGRGRSSPYWGEKEKWTRARFPLIKKASQALGDQRSRVKSLEELGFNFEKETGQNVDVSNARL</sequence>
<dbReference type="PIRSF" id="PIRSF000332">
    <property type="entry name" value="FMO"/>
    <property type="match status" value="1"/>
</dbReference>
<dbReference type="GO" id="GO:0050660">
    <property type="term" value="F:flavin adenine dinucleotide binding"/>
    <property type="evidence" value="ECO:0007669"/>
    <property type="project" value="InterPro"/>
</dbReference>
<protein>
    <submittedName>
        <fullName evidence="7">Uncharacterized protein</fullName>
    </submittedName>
</protein>
<dbReference type="InterPro" id="IPR050346">
    <property type="entry name" value="FMO-like"/>
</dbReference>
<comment type="caution">
    <text evidence="7">The sequence shown here is derived from an EMBL/GenBank/DDBJ whole genome shotgun (WGS) entry which is preliminary data.</text>
</comment>
<dbReference type="Proteomes" id="UP001147695">
    <property type="component" value="Unassembled WGS sequence"/>
</dbReference>
<gene>
    <name evidence="7" type="ORF">N7452_001354</name>
</gene>
<dbReference type="GO" id="GO:0050661">
    <property type="term" value="F:NADP binding"/>
    <property type="evidence" value="ECO:0007669"/>
    <property type="project" value="InterPro"/>
</dbReference>
<reference evidence="7" key="1">
    <citation type="submission" date="2022-12" db="EMBL/GenBank/DDBJ databases">
        <authorList>
            <person name="Petersen C."/>
        </authorList>
    </citation>
    <scope>NUCLEOTIDE SEQUENCE</scope>
    <source>
        <strain evidence="7">IBT 35673</strain>
    </source>
</reference>
<evidence type="ECO:0000256" key="1">
    <source>
        <dbReference type="ARBA" id="ARBA00009183"/>
    </source>
</evidence>
<evidence type="ECO:0000256" key="5">
    <source>
        <dbReference type="ARBA" id="ARBA00023002"/>
    </source>
</evidence>
<dbReference type="AlphaFoldDB" id="A0A9W9R3R9"/>
<keyword evidence="5" id="KW-0560">Oxidoreductase</keyword>